<organism evidence="7 8">
    <name type="scientific">Truncatella angustata</name>
    <dbReference type="NCBI Taxonomy" id="152316"/>
    <lineage>
        <taxon>Eukaryota</taxon>
        <taxon>Fungi</taxon>
        <taxon>Dikarya</taxon>
        <taxon>Ascomycota</taxon>
        <taxon>Pezizomycotina</taxon>
        <taxon>Sordariomycetes</taxon>
        <taxon>Xylariomycetidae</taxon>
        <taxon>Amphisphaeriales</taxon>
        <taxon>Sporocadaceae</taxon>
        <taxon>Truncatella</taxon>
    </lineage>
</organism>
<keyword evidence="3" id="KW-0788">Thiol protease</keyword>
<evidence type="ECO:0000256" key="2">
    <source>
        <dbReference type="PIRSR" id="PIRSR622684-1"/>
    </source>
</evidence>
<proteinExistence type="inferred from homology"/>
<dbReference type="PANTHER" id="PTHR10183">
    <property type="entry name" value="CALPAIN"/>
    <property type="match status" value="1"/>
</dbReference>
<keyword evidence="8" id="KW-1185">Reference proteome</keyword>
<feature type="compositionally biased region" description="Polar residues" evidence="5">
    <location>
        <begin position="723"/>
        <end position="737"/>
    </location>
</feature>
<evidence type="ECO:0000256" key="5">
    <source>
        <dbReference type="SAM" id="MobiDB-lite"/>
    </source>
</evidence>
<dbReference type="GO" id="GO:0004198">
    <property type="term" value="F:calcium-dependent cysteine-type endopeptidase activity"/>
    <property type="evidence" value="ECO:0007669"/>
    <property type="project" value="InterPro"/>
</dbReference>
<dbReference type="Proteomes" id="UP000758603">
    <property type="component" value="Unassembled WGS sequence"/>
</dbReference>
<feature type="active site" evidence="2 3">
    <location>
        <position position="226"/>
    </location>
</feature>
<feature type="domain" description="Calpain catalytic" evidence="6">
    <location>
        <begin position="198"/>
        <end position="491"/>
    </location>
</feature>
<reference evidence="7" key="1">
    <citation type="journal article" date="2021" name="Nat. Commun.">
        <title>Genetic determinants of endophytism in the Arabidopsis root mycobiome.</title>
        <authorList>
            <person name="Mesny F."/>
            <person name="Miyauchi S."/>
            <person name="Thiergart T."/>
            <person name="Pickel B."/>
            <person name="Atanasova L."/>
            <person name="Karlsson M."/>
            <person name="Huettel B."/>
            <person name="Barry K.W."/>
            <person name="Haridas S."/>
            <person name="Chen C."/>
            <person name="Bauer D."/>
            <person name="Andreopoulos W."/>
            <person name="Pangilinan J."/>
            <person name="LaButti K."/>
            <person name="Riley R."/>
            <person name="Lipzen A."/>
            <person name="Clum A."/>
            <person name="Drula E."/>
            <person name="Henrissat B."/>
            <person name="Kohler A."/>
            <person name="Grigoriev I.V."/>
            <person name="Martin F.M."/>
            <person name="Hacquard S."/>
        </authorList>
    </citation>
    <scope>NUCLEOTIDE SEQUENCE</scope>
    <source>
        <strain evidence="7">MPI-SDFR-AT-0073</strain>
    </source>
</reference>
<dbReference type="SUPFAM" id="SSF54001">
    <property type="entry name" value="Cysteine proteinases"/>
    <property type="match status" value="1"/>
</dbReference>
<dbReference type="InterPro" id="IPR001300">
    <property type="entry name" value="Peptidase_C2_calpain_cat"/>
</dbReference>
<dbReference type="Gene3D" id="3.90.70.10">
    <property type="entry name" value="Cysteine proteinases"/>
    <property type="match status" value="1"/>
</dbReference>
<feature type="active site" evidence="2 3">
    <location>
        <position position="404"/>
    </location>
</feature>
<feature type="region of interest" description="Disordered" evidence="5">
    <location>
        <begin position="656"/>
        <end position="848"/>
    </location>
</feature>
<protein>
    <recommendedName>
        <fullName evidence="6">Calpain catalytic domain-containing protein</fullName>
    </recommendedName>
</protein>
<feature type="coiled-coil region" evidence="4">
    <location>
        <begin position="67"/>
        <end position="94"/>
    </location>
</feature>
<dbReference type="InterPro" id="IPR038765">
    <property type="entry name" value="Papain-like_cys_pep_sf"/>
</dbReference>
<dbReference type="GeneID" id="70128908"/>
<feature type="compositionally biased region" description="Low complexity" evidence="5">
    <location>
        <begin position="785"/>
        <end position="796"/>
    </location>
</feature>
<feature type="compositionally biased region" description="Polar residues" evidence="5">
    <location>
        <begin position="762"/>
        <end position="784"/>
    </location>
</feature>
<dbReference type="InterPro" id="IPR000169">
    <property type="entry name" value="Pept_cys_AS"/>
</dbReference>
<dbReference type="PROSITE" id="PS00139">
    <property type="entry name" value="THIOL_PROTEASE_CYS"/>
    <property type="match status" value="1"/>
</dbReference>
<feature type="compositionally biased region" description="Basic and acidic residues" evidence="5">
    <location>
        <begin position="808"/>
        <end position="819"/>
    </location>
</feature>
<feature type="compositionally biased region" description="Basic residues" evidence="5">
    <location>
        <begin position="663"/>
        <end position="679"/>
    </location>
</feature>
<feature type="compositionally biased region" description="Acidic residues" evidence="5">
    <location>
        <begin position="820"/>
        <end position="843"/>
    </location>
</feature>
<dbReference type="PANTHER" id="PTHR10183:SF425">
    <property type="entry name" value="CALPAIN-5"/>
    <property type="match status" value="1"/>
</dbReference>
<evidence type="ECO:0000256" key="1">
    <source>
        <dbReference type="ARBA" id="ARBA00007623"/>
    </source>
</evidence>
<dbReference type="CDD" id="cd00044">
    <property type="entry name" value="CysPc"/>
    <property type="match status" value="1"/>
</dbReference>
<dbReference type="SMART" id="SM00230">
    <property type="entry name" value="CysPc"/>
    <property type="match status" value="1"/>
</dbReference>
<evidence type="ECO:0000256" key="3">
    <source>
        <dbReference type="PROSITE-ProRule" id="PRU00239"/>
    </source>
</evidence>
<evidence type="ECO:0000313" key="7">
    <source>
        <dbReference type="EMBL" id="KAH6654106.1"/>
    </source>
</evidence>
<dbReference type="Pfam" id="PF00648">
    <property type="entry name" value="Peptidase_C2"/>
    <property type="match status" value="1"/>
</dbReference>
<gene>
    <name evidence="7" type="ORF">BKA67DRAFT_535444</name>
</gene>
<evidence type="ECO:0000256" key="4">
    <source>
        <dbReference type="SAM" id="Coils"/>
    </source>
</evidence>
<comment type="caution">
    <text evidence="7">The sequence shown here is derived from an EMBL/GenBank/DDBJ whole genome shotgun (WGS) entry which is preliminary data.</text>
</comment>
<comment type="similarity">
    <text evidence="1">Belongs to the peptidase C2 family.</text>
</comment>
<dbReference type="OrthoDB" id="424753at2759"/>
<accession>A0A9P8UL68</accession>
<evidence type="ECO:0000313" key="8">
    <source>
        <dbReference type="Proteomes" id="UP000758603"/>
    </source>
</evidence>
<evidence type="ECO:0000259" key="6">
    <source>
        <dbReference type="PROSITE" id="PS50203"/>
    </source>
</evidence>
<keyword evidence="4" id="KW-0175">Coiled coil</keyword>
<dbReference type="AlphaFoldDB" id="A0A9P8UL68"/>
<keyword evidence="3" id="KW-0645">Protease</keyword>
<dbReference type="InterPro" id="IPR022684">
    <property type="entry name" value="Calpain_cysteine_protease"/>
</dbReference>
<feature type="region of interest" description="Disordered" evidence="5">
    <location>
        <begin position="1"/>
        <end position="26"/>
    </location>
</feature>
<sequence length="891" mass="98676">MSVLGDPPQPTIPTLPLTTPKRGKKTPQEVLSEFWDKFHTKKPGKVTSIFPRSLYQAILPPNYPAGARSSRNAAESYEAAAKECREKVKRIVRECHRTNEKFTDPDFDIEHDDENNCLNGLVTEGGGIESSPESQPPVSAWEVKNSLETLAQSQVLGGSGRIPMDANALGRIIGSDGGQGLSFGVGGGGWANTGAVHRVDWIFESPQFTVNGYSSSDIKQGSHGDCWWLAAVATIAHRKDIMERVCVARDEECGVYGFVFQRDGEWISTVVDDNLYLKETDFDYYGDVYDATGKRARRHRKEKQTGSEALYFAHCEDENETWLPLLEKAYAKIHGDYEAIYGGWPGEAVEDMTGGVTSTVESNRVLSKDKLWKELANSDGEYVFALAAMGQGWDWTRSGLALGHAYSILQAREEVDEEGNKVRLVQIRNPWGERGWNGIGEWNGPWSDGSKEWTPYWLKKVGHTFGDDGVFWMSFKDMLDNFMYIHRTRLFDEKWTIVQQWTSANISWVTGYLQTKFQVEVNEAGLVVIVLTQLDDRYFRGFEGEYLFELHFLLREIGASATEHICRVRPVKLWKGRSVSCEIHLEPGKYEVLPKITATRKDGSKPVEDVVREHAEKNPQKLRQVGIGINPKKMAYDLAHAKGGVPDEDELLEAKKAEEKKKKDEKKRKLKEKRKKSKAISKAADAMEKAADAMKEIANAEKKSTESKKDQNGKTDAKPTDLKQGSKSTIENTTTTEKPVDEPKSATESKQDPTLAAGPSAALSTPVVTKNDGPTSSEQGSSVQALPSDPSASALAEGKLNDSETTEEVSKLGETKDGDAKDEDDDEDSGSESEKEPDDDDDAPTNPWNAVAVIGLRIYTRDPEVTISLQSAKTEEATALTVEGEPAGATV</sequence>
<dbReference type="RefSeq" id="XP_045958376.1">
    <property type="nucleotide sequence ID" value="XM_046100016.1"/>
</dbReference>
<dbReference type="GO" id="GO:0006508">
    <property type="term" value="P:proteolysis"/>
    <property type="evidence" value="ECO:0007669"/>
    <property type="project" value="UniProtKB-KW"/>
</dbReference>
<dbReference type="EMBL" id="JAGPXC010000004">
    <property type="protein sequence ID" value="KAH6654106.1"/>
    <property type="molecule type" value="Genomic_DNA"/>
</dbReference>
<name>A0A9P8UL68_9PEZI</name>
<keyword evidence="3" id="KW-0378">Hydrolase</keyword>
<feature type="compositionally biased region" description="Basic and acidic residues" evidence="5">
    <location>
        <begin position="685"/>
        <end position="721"/>
    </location>
</feature>
<feature type="active site" evidence="2 3">
    <location>
        <position position="429"/>
    </location>
</feature>
<feature type="compositionally biased region" description="Basic and acidic residues" evidence="5">
    <location>
        <begin position="738"/>
        <end position="751"/>
    </location>
</feature>
<dbReference type="PROSITE" id="PS50203">
    <property type="entry name" value="CALPAIN_CAT"/>
    <property type="match status" value="1"/>
</dbReference>